<dbReference type="EMBL" id="CP036278">
    <property type="protein sequence ID" value="QDU58892.1"/>
    <property type="molecule type" value="Genomic_DNA"/>
</dbReference>
<dbReference type="AlphaFoldDB" id="A0A518AW03"/>
<evidence type="ECO:0000313" key="2">
    <source>
        <dbReference type="Proteomes" id="UP000315750"/>
    </source>
</evidence>
<evidence type="ECO:0000313" key="1">
    <source>
        <dbReference type="EMBL" id="QDU58892.1"/>
    </source>
</evidence>
<reference evidence="1 2" key="1">
    <citation type="submission" date="2019-02" db="EMBL/GenBank/DDBJ databases">
        <title>Deep-cultivation of Planctomycetes and their phenomic and genomic characterization uncovers novel biology.</title>
        <authorList>
            <person name="Wiegand S."/>
            <person name="Jogler M."/>
            <person name="Boedeker C."/>
            <person name="Pinto D."/>
            <person name="Vollmers J."/>
            <person name="Rivas-Marin E."/>
            <person name="Kohn T."/>
            <person name="Peeters S.H."/>
            <person name="Heuer A."/>
            <person name="Rast P."/>
            <person name="Oberbeckmann S."/>
            <person name="Bunk B."/>
            <person name="Jeske O."/>
            <person name="Meyerdierks A."/>
            <person name="Storesund J.E."/>
            <person name="Kallscheuer N."/>
            <person name="Luecker S."/>
            <person name="Lage O.M."/>
            <person name="Pohl T."/>
            <person name="Merkel B.J."/>
            <person name="Hornburger P."/>
            <person name="Mueller R.-W."/>
            <person name="Bruemmer F."/>
            <person name="Labrenz M."/>
            <person name="Spormann A.M."/>
            <person name="Op den Camp H."/>
            <person name="Overmann J."/>
            <person name="Amann R."/>
            <person name="Jetten M.S.M."/>
            <person name="Mascher T."/>
            <person name="Medema M.H."/>
            <person name="Devos D.P."/>
            <person name="Kaster A.-K."/>
            <person name="Ovreas L."/>
            <person name="Rohde M."/>
            <person name="Galperin M.Y."/>
            <person name="Jogler C."/>
        </authorList>
    </citation>
    <scope>NUCLEOTIDE SEQUENCE [LARGE SCALE GENOMIC DNA]</scope>
    <source>
        <strain evidence="1 2">Pan181</strain>
    </source>
</reference>
<gene>
    <name evidence="1" type="ORF">Pan181_51320</name>
</gene>
<organism evidence="1 2">
    <name type="scientific">Aeoliella mucimassa</name>
    <dbReference type="NCBI Taxonomy" id="2527972"/>
    <lineage>
        <taxon>Bacteria</taxon>
        <taxon>Pseudomonadati</taxon>
        <taxon>Planctomycetota</taxon>
        <taxon>Planctomycetia</taxon>
        <taxon>Pirellulales</taxon>
        <taxon>Lacipirellulaceae</taxon>
        <taxon>Aeoliella</taxon>
    </lineage>
</organism>
<name>A0A518AW03_9BACT</name>
<proteinExistence type="predicted"/>
<protein>
    <submittedName>
        <fullName evidence="1">Uncharacterized protein</fullName>
    </submittedName>
</protein>
<sequence>MRVVLAKDPLDVRRGDELLPIDPVATPVALSVKKPQFHQTDANMVGAKRGIFKQTTIQTVSQDTLHTRLGQLTLLHQQVTGDTHNSLFVIGVLHTITLTSERDKLRLG</sequence>
<dbReference type="RefSeq" id="WP_231943693.1">
    <property type="nucleotide sequence ID" value="NZ_CP036278.1"/>
</dbReference>
<dbReference type="KEGG" id="amuc:Pan181_51320"/>
<dbReference type="Proteomes" id="UP000315750">
    <property type="component" value="Chromosome"/>
</dbReference>
<keyword evidence="2" id="KW-1185">Reference proteome</keyword>
<accession>A0A518AW03</accession>